<proteinExistence type="predicted"/>
<reference evidence="1 2" key="1">
    <citation type="journal article" date="2022" name="Allergy">
        <title>Genome assembly and annotation of Periplaneta americana reveal a comprehensive cockroach allergen profile.</title>
        <authorList>
            <person name="Wang L."/>
            <person name="Xiong Q."/>
            <person name="Saelim N."/>
            <person name="Wang L."/>
            <person name="Nong W."/>
            <person name="Wan A.T."/>
            <person name="Shi M."/>
            <person name="Liu X."/>
            <person name="Cao Q."/>
            <person name="Hui J.H.L."/>
            <person name="Sookrung N."/>
            <person name="Leung T.F."/>
            <person name="Tungtrongchitr A."/>
            <person name="Tsui S.K.W."/>
        </authorList>
    </citation>
    <scope>NUCLEOTIDE SEQUENCE [LARGE SCALE GENOMIC DNA]</scope>
    <source>
        <strain evidence="1">PWHHKU_190912</strain>
    </source>
</reference>
<organism evidence="1 2">
    <name type="scientific">Periplaneta americana</name>
    <name type="common">American cockroach</name>
    <name type="synonym">Blatta americana</name>
    <dbReference type="NCBI Taxonomy" id="6978"/>
    <lineage>
        <taxon>Eukaryota</taxon>
        <taxon>Metazoa</taxon>
        <taxon>Ecdysozoa</taxon>
        <taxon>Arthropoda</taxon>
        <taxon>Hexapoda</taxon>
        <taxon>Insecta</taxon>
        <taxon>Pterygota</taxon>
        <taxon>Neoptera</taxon>
        <taxon>Polyneoptera</taxon>
        <taxon>Dictyoptera</taxon>
        <taxon>Blattodea</taxon>
        <taxon>Blattoidea</taxon>
        <taxon>Blattidae</taxon>
        <taxon>Blattinae</taxon>
        <taxon>Periplaneta</taxon>
    </lineage>
</organism>
<gene>
    <name evidence="1" type="ORF">ANN_24620</name>
</gene>
<sequence length="70" mass="8699">MEENEILKRVIEYRVEGKRRAGRPRLRWEDCIMKDIRKLEVKNWWTVAKDRDSWRRILKEAEAQPRLQGY</sequence>
<accession>A0ABQ8S3I1</accession>
<evidence type="ECO:0000313" key="1">
    <source>
        <dbReference type="EMBL" id="KAJ4428576.1"/>
    </source>
</evidence>
<evidence type="ECO:0000313" key="2">
    <source>
        <dbReference type="Proteomes" id="UP001148838"/>
    </source>
</evidence>
<keyword evidence="2" id="KW-1185">Reference proteome</keyword>
<evidence type="ECO:0008006" key="3">
    <source>
        <dbReference type="Google" id="ProtNLM"/>
    </source>
</evidence>
<dbReference type="EMBL" id="JAJSOF020000037">
    <property type="protein sequence ID" value="KAJ4428576.1"/>
    <property type="molecule type" value="Genomic_DNA"/>
</dbReference>
<name>A0ABQ8S3I1_PERAM</name>
<protein>
    <recommendedName>
        <fullName evidence="3">Endonuclease-reverse transcriptase</fullName>
    </recommendedName>
</protein>
<dbReference type="Proteomes" id="UP001148838">
    <property type="component" value="Unassembled WGS sequence"/>
</dbReference>
<comment type="caution">
    <text evidence="1">The sequence shown here is derived from an EMBL/GenBank/DDBJ whole genome shotgun (WGS) entry which is preliminary data.</text>
</comment>